<dbReference type="SUPFAM" id="SSF51735">
    <property type="entry name" value="NAD(P)-binding Rossmann-fold domains"/>
    <property type="match status" value="1"/>
</dbReference>
<evidence type="ECO:0000313" key="4">
    <source>
        <dbReference type="Proteomes" id="UP000824988"/>
    </source>
</evidence>
<organism evidence="3 4">
    <name type="scientific">Methylogaea oryzae</name>
    <dbReference type="NCBI Taxonomy" id="1295382"/>
    <lineage>
        <taxon>Bacteria</taxon>
        <taxon>Pseudomonadati</taxon>
        <taxon>Pseudomonadota</taxon>
        <taxon>Gammaproteobacteria</taxon>
        <taxon>Methylococcales</taxon>
        <taxon>Methylococcaceae</taxon>
        <taxon>Methylogaea</taxon>
    </lineage>
</organism>
<dbReference type="Pfam" id="PF13561">
    <property type="entry name" value="adh_short_C2"/>
    <property type="match status" value="1"/>
</dbReference>
<gene>
    <name evidence="3" type="primary">ptr1</name>
    <name evidence="3" type="ORF">MoryE10_31930</name>
</gene>
<dbReference type="Gene3D" id="3.40.50.720">
    <property type="entry name" value="NAD(P)-binding Rossmann-like Domain"/>
    <property type="match status" value="1"/>
</dbReference>
<dbReference type="PANTHER" id="PTHR43639">
    <property type="entry name" value="OXIDOREDUCTASE, SHORT-CHAIN DEHYDROGENASE/REDUCTASE FAMILY (AFU_ORTHOLOGUE AFUA_5G02870)"/>
    <property type="match status" value="1"/>
</dbReference>
<evidence type="ECO:0000256" key="2">
    <source>
        <dbReference type="ARBA" id="ARBA00023002"/>
    </source>
</evidence>
<protein>
    <submittedName>
        <fullName evidence="3">Pteridine reductase</fullName>
    </submittedName>
</protein>
<comment type="similarity">
    <text evidence="1">Belongs to the short-chain dehydrogenases/reductases (SDR) family.</text>
</comment>
<dbReference type="PRINTS" id="PR00081">
    <property type="entry name" value="GDHRDH"/>
</dbReference>
<dbReference type="PRINTS" id="PR00080">
    <property type="entry name" value="SDRFAMILY"/>
</dbReference>
<reference evidence="3" key="1">
    <citation type="submission" date="2019-06" db="EMBL/GenBank/DDBJ databases">
        <title>Complete genome sequence of Methylogaea oryzae strain JCM16910.</title>
        <authorList>
            <person name="Asakawa S."/>
        </authorList>
    </citation>
    <scope>NUCLEOTIDE SEQUENCE</scope>
    <source>
        <strain evidence="3">E10</strain>
    </source>
</reference>
<dbReference type="NCBIfam" id="NF006598">
    <property type="entry name" value="PRK09135.1"/>
    <property type="match status" value="1"/>
</dbReference>
<keyword evidence="2" id="KW-0560">Oxidoreductase</keyword>
<dbReference type="AlphaFoldDB" id="A0A8D4VSS1"/>
<dbReference type="Proteomes" id="UP000824988">
    <property type="component" value="Chromosome"/>
</dbReference>
<dbReference type="RefSeq" id="WP_082411670.1">
    <property type="nucleotide sequence ID" value="NZ_AP019782.1"/>
</dbReference>
<proteinExistence type="inferred from homology"/>
<dbReference type="InterPro" id="IPR036291">
    <property type="entry name" value="NAD(P)-bd_dom_sf"/>
</dbReference>
<dbReference type="GO" id="GO:0016491">
    <property type="term" value="F:oxidoreductase activity"/>
    <property type="evidence" value="ECO:0007669"/>
    <property type="project" value="UniProtKB-KW"/>
</dbReference>
<dbReference type="EMBL" id="AP019782">
    <property type="protein sequence ID" value="BBL72587.1"/>
    <property type="molecule type" value="Genomic_DNA"/>
</dbReference>
<evidence type="ECO:0000256" key="1">
    <source>
        <dbReference type="ARBA" id="ARBA00006484"/>
    </source>
</evidence>
<name>A0A8D4VSS1_9GAMM</name>
<dbReference type="PANTHER" id="PTHR43639:SF1">
    <property type="entry name" value="SHORT-CHAIN DEHYDROGENASE_REDUCTASE FAMILY PROTEIN"/>
    <property type="match status" value="1"/>
</dbReference>
<keyword evidence="4" id="KW-1185">Reference proteome</keyword>
<evidence type="ECO:0000313" key="3">
    <source>
        <dbReference type="EMBL" id="BBL72587.1"/>
    </source>
</evidence>
<sequence length="246" mass="26462">MDPPHRSALITGAARRIGAAIAERLHDAGYNVVVHCRRSTEAAQALCERLDAARPGSARVLSMDLAQVGDLDDFVRRAAAFWGGLDVLVNNASAFYPTTVGQTSETEWDGLQDANLKAPYFLCQAALPWLRLRRGCIVNITDIHAMRGLPGYSAYSVSKAGLVALTQCLAKELAPELRVNAVAPGAILWPERPVGDDEKASILARVPLRRPGCPDDIAKAVLYLVRDADYVTGQVLAVDGGRSLFS</sequence>
<dbReference type="KEGG" id="moz:MoryE10_31930"/>
<accession>A0A8D4VSS1</accession>
<dbReference type="InterPro" id="IPR020904">
    <property type="entry name" value="Sc_DH/Rdtase_CS"/>
</dbReference>
<dbReference type="InterPro" id="IPR002347">
    <property type="entry name" value="SDR_fam"/>
</dbReference>
<dbReference type="PROSITE" id="PS00061">
    <property type="entry name" value="ADH_SHORT"/>
    <property type="match status" value="1"/>
</dbReference>
<dbReference type="FunFam" id="3.40.50.720:FF:000084">
    <property type="entry name" value="Short-chain dehydrogenase reductase"/>
    <property type="match status" value="1"/>
</dbReference>